<dbReference type="PANTHER" id="PTHR35910:SF6">
    <property type="entry name" value="2EXR DOMAIN-CONTAINING PROTEIN"/>
    <property type="match status" value="1"/>
</dbReference>
<reference evidence="3" key="1">
    <citation type="journal article" date="2014" name="Genome Announc.">
        <title>Genome sequence and annotation of Acremonium chrysogenum, producer of the beta-lactam antibiotic cephalosporin C.</title>
        <authorList>
            <person name="Terfehr D."/>
            <person name="Dahlmann T.A."/>
            <person name="Specht T."/>
            <person name="Zadra I."/>
            <person name="Kuernsteiner H."/>
            <person name="Kueck U."/>
        </authorList>
    </citation>
    <scope>NUCLEOTIDE SEQUENCE [LARGE SCALE GENOMIC DNA]</scope>
    <source>
        <strain evidence="3">ATCC 11550 / CBS 779.69 / DSM 880 / IAM 14645 / JCM 23072 / IMI 49137</strain>
    </source>
</reference>
<feature type="domain" description="2EXR" evidence="1">
    <location>
        <begin position="38"/>
        <end position="151"/>
    </location>
</feature>
<dbReference type="EMBL" id="JPKY01000016">
    <property type="protein sequence ID" value="KFH46751.1"/>
    <property type="molecule type" value="Genomic_DNA"/>
</dbReference>
<dbReference type="OrthoDB" id="3540486at2759"/>
<sequence length="285" mass="32804">MEEDESPDPKFWLKFRTMDDGMKPFPRDSALTPTCTRFPQFSELPPELRLQIWSHLVQPRIVVACCLRRPDYADEPCDRRRYMSRFAELETRTIDRRQAAVPTLLQVNRESRLVGLEHYELTFGWRISKLLSDTPTSRPPRVYFNFAQDALFLTGEIEAYDSYGFNSPMVYFLRREDTFRVKHVALPFRELGYPMVESDQVFGCLWHIVDRFPAAERLLLTVSSGDEEALGEAVGATVLRADNVVQKLWNGWMSGTTVTNSRMANKAMMLVSEDPGLADFVASQS</sequence>
<gene>
    <name evidence="2" type="ORF">ACRE_023830</name>
</gene>
<dbReference type="InterPro" id="IPR045518">
    <property type="entry name" value="2EXR"/>
</dbReference>
<dbReference type="Pfam" id="PF20150">
    <property type="entry name" value="2EXR"/>
    <property type="match status" value="1"/>
</dbReference>
<protein>
    <recommendedName>
        <fullName evidence="1">2EXR domain-containing protein</fullName>
    </recommendedName>
</protein>
<proteinExistence type="predicted"/>
<evidence type="ECO:0000259" key="1">
    <source>
        <dbReference type="Pfam" id="PF20150"/>
    </source>
</evidence>
<name>A0A086TBL9_HAPC1</name>
<evidence type="ECO:0000313" key="2">
    <source>
        <dbReference type="EMBL" id="KFH46751.1"/>
    </source>
</evidence>
<keyword evidence="3" id="KW-1185">Reference proteome</keyword>
<dbReference type="AlphaFoldDB" id="A0A086TBL9"/>
<dbReference type="Proteomes" id="UP000029964">
    <property type="component" value="Unassembled WGS sequence"/>
</dbReference>
<dbReference type="PANTHER" id="PTHR35910">
    <property type="entry name" value="2EXR DOMAIN-CONTAINING PROTEIN"/>
    <property type="match status" value="1"/>
</dbReference>
<dbReference type="HOGENOM" id="CLU_039319_0_0_1"/>
<comment type="caution">
    <text evidence="2">The sequence shown here is derived from an EMBL/GenBank/DDBJ whole genome shotgun (WGS) entry which is preliminary data.</text>
</comment>
<evidence type="ECO:0000313" key="3">
    <source>
        <dbReference type="Proteomes" id="UP000029964"/>
    </source>
</evidence>
<accession>A0A086TBL9</accession>
<organism evidence="2 3">
    <name type="scientific">Hapsidospora chrysogenum (strain ATCC 11550 / CBS 779.69 / DSM 880 / IAM 14645 / JCM 23072 / IMI 49137)</name>
    <name type="common">Acremonium chrysogenum</name>
    <dbReference type="NCBI Taxonomy" id="857340"/>
    <lineage>
        <taxon>Eukaryota</taxon>
        <taxon>Fungi</taxon>
        <taxon>Dikarya</taxon>
        <taxon>Ascomycota</taxon>
        <taxon>Pezizomycotina</taxon>
        <taxon>Sordariomycetes</taxon>
        <taxon>Hypocreomycetidae</taxon>
        <taxon>Hypocreales</taxon>
        <taxon>Bionectriaceae</taxon>
        <taxon>Hapsidospora</taxon>
    </lineage>
</organism>